<evidence type="ECO:0000256" key="2">
    <source>
        <dbReference type="ARBA" id="ARBA00023219"/>
    </source>
</evidence>
<dbReference type="RefSeq" id="WP_125429097.1">
    <property type="nucleotide sequence ID" value="NZ_RWIS01000005.1"/>
</dbReference>
<dbReference type="Pfam" id="PF03592">
    <property type="entry name" value="Terminase_2"/>
    <property type="match status" value="1"/>
</dbReference>
<sequence length="269" mass="30488">MAEKSPVQHLPPQRRKFVEAYVLSFNATKSAQEAGYSEKTARQQGSRLLTSVDIQAAIKYLLKECMSPEEVAARWQRLATANLADFYTRVKVEYKPRIEKKLAQVVEEYRKNMEFEQEVAIRSEAVILDRKKREKFREREKVAHERRELHLVRLEVQLENDPDAVCFVDGPKQWKYEMQLDLAKAEALGLLDLVASITSGPRGTSFTLRDQDAALVNLAKHRGMLTNKIDVTSGGESLAPTYDPAELAKKLSPEQLAALRAAHQTLSHG</sequence>
<evidence type="ECO:0000256" key="1">
    <source>
        <dbReference type="ARBA" id="ARBA00022612"/>
    </source>
</evidence>
<name>A0A3R9NPT7_9BACT</name>
<accession>A0A3R9NPT7</accession>
<dbReference type="Gene3D" id="1.10.10.1400">
    <property type="entry name" value="Terminase, small subunit, N-terminal DNA-binding domain, HTH motif"/>
    <property type="match status" value="1"/>
</dbReference>
<dbReference type="GO" id="GO:0051276">
    <property type="term" value="P:chromosome organization"/>
    <property type="evidence" value="ECO:0007669"/>
    <property type="project" value="InterPro"/>
</dbReference>
<gene>
    <name evidence="3" type="ORF">EI290_09575</name>
</gene>
<dbReference type="InterPro" id="IPR005335">
    <property type="entry name" value="Terminase_ssu"/>
</dbReference>
<dbReference type="EMBL" id="RWIS01000005">
    <property type="protein sequence ID" value="RSK33945.1"/>
    <property type="molecule type" value="Genomic_DNA"/>
</dbReference>
<dbReference type="PANTHER" id="PTHR41328:SF2">
    <property type="entry name" value="TERMINASE SMALL SUBUNIT"/>
    <property type="match status" value="1"/>
</dbReference>
<dbReference type="Proteomes" id="UP000280066">
    <property type="component" value="Unassembled WGS sequence"/>
</dbReference>
<keyword evidence="4" id="KW-1185">Reference proteome</keyword>
<dbReference type="PANTHER" id="PTHR41328">
    <property type="entry name" value="TERMINASE SMALL SUBUNIT-RELATED"/>
    <property type="match status" value="1"/>
</dbReference>
<evidence type="ECO:0000313" key="4">
    <source>
        <dbReference type="Proteomes" id="UP000280066"/>
    </source>
</evidence>
<protein>
    <submittedName>
        <fullName evidence="3">Terminase small subunit</fullName>
    </submittedName>
</protein>
<dbReference type="InterPro" id="IPR038713">
    <property type="entry name" value="Terminase_Gp1_N_sf"/>
</dbReference>
<proteinExistence type="predicted"/>
<comment type="caution">
    <text evidence="3">The sequence shown here is derived from an EMBL/GenBank/DDBJ whole genome shotgun (WGS) entry which is preliminary data.</text>
</comment>
<dbReference type="AlphaFoldDB" id="A0A3R9NPT7"/>
<organism evidence="3 4">
    <name type="scientific">Hymenobacter metallilatus</name>
    <dbReference type="NCBI Taxonomy" id="2493666"/>
    <lineage>
        <taxon>Bacteria</taxon>
        <taxon>Pseudomonadati</taxon>
        <taxon>Bacteroidota</taxon>
        <taxon>Cytophagia</taxon>
        <taxon>Cytophagales</taxon>
        <taxon>Hymenobacteraceae</taxon>
        <taxon>Hymenobacter</taxon>
    </lineage>
</organism>
<evidence type="ECO:0000313" key="3">
    <source>
        <dbReference type="EMBL" id="RSK33945.1"/>
    </source>
</evidence>
<keyword evidence="2" id="KW-0231">Viral genome packaging</keyword>
<dbReference type="OrthoDB" id="1338457at2"/>
<reference evidence="3 4" key="1">
    <citation type="submission" date="2018-12" db="EMBL/GenBank/DDBJ databases">
        <authorList>
            <person name="Feng G."/>
            <person name="Zhu H."/>
        </authorList>
    </citation>
    <scope>NUCLEOTIDE SEQUENCE [LARGE SCALE GENOMIC DNA]</scope>
    <source>
        <strain evidence="3 4">9PBR-2</strain>
    </source>
</reference>
<keyword evidence="1" id="KW-1188">Viral release from host cell</keyword>
<dbReference type="InterPro" id="IPR052404">
    <property type="entry name" value="SPP1-like_terminase"/>
</dbReference>